<reference evidence="1" key="1">
    <citation type="thesis" date="2021" institute="BYU ScholarsArchive" country="Provo, UT, USA">
        <title>Applications of and Algorithms for Genome Assembly and Genomic Analyses with an Emphasis on Marine Teleosts.</title>
        <authorList>
            <person name="Pickett B.D."/>
        </authorList>
    </citation>
    <scope>NUCLEOTIDE SEQUENCE</scope>
    <source>
        <strain evidence="1">HI-2016</strain>
    </source>
</reference>
<dbReference type="AlphaFoldDB" id="A0A8T2NRB0"/>
<sequence length="65" mass="7159">MTSILEKKKKKKLPCPTSFLGVDGRGVQDIKALMIATDHLPLQCKRRVSSETFTEGALPSQTEPC</sequence>
<keyword evidence="2" id="KW-1185">Reference proteome</keyword>
<accession>A0A8T2NRB0</accession>
<gene>
    <name evidence="1" type="ORF">JZ751_016101</name>
</gene>
<comment type="caution">
    <text evidence="1">The sequence shown here is derived from an EMBL/GenBank/DDBJ whole genome shotgun (WGS) entry which is preliminary data.</text>
</comment>
<protein>
    <submittedName>
        <fullName evidence="1">Uncharacterized protein</fullName>
    </submittedName>
</protein>
<proteinExistence type="predicted"/>
<dbReference type="EMBL" id="JAFBMS010000027">
    <property type="protein sequence ID" value="KAG9342664.1"/>
    <property type="molecule type" value="Genomic_DNA"/>
</dbReference>
<organism evidence="1 2">
    <name type="scientific">Albula glossodonta</name>
    <name type="common">roundjaw bonefish</name>
    <dbReference type="NCBI Taxonomy" id="121402"/>
    <lineage>
        <taxon>Eukaryota</taxon>
        <taxon>Metazoa</taxon>
        <taxon>Chordata</taxon>
        <taxon>Craniata</taxon>
        <taxon>Vertebrata</taxon>
        <taxon>Euteleostomi</taxon>
        <taxon>Actinopterygii</taxon>
        <taxon>Neopterygii</taxon>
        <taxon>Teleostei</taxon>
        <taxon>Albuliformes</taxon>
        <taxon>Albulidae</taxon>
        <taxon>Albula</taxon>
    </lineage>
</organism>
<dbReference type="Proteomes" id="UP000824540">
    <property type="component" value="Unassembled WGS sequence"/>
</dbReference>
<evidence type="ECO:0000313" key="2">
    <source>
        <dbReference type="Proteomes" id="UP000824540"/>
    </source>
</evidence>
<name>A0A8T2NRB0_9TELE</name>
<evidence type="ECO:0000313" key="1">
    <source>
        <dbReference type="EMBL" id="KAG9342664.1"/>
    </source>
</evidence>